<dbReference type="EMBL" id="BMNK01000008">
    <property type="protein sequence ID" value="GGP09668.1"/>
    <property type="molecule type" value="Genomic_DNA"/>
</dbReference>
<evidence type="ECO:0000313" key="2">
    <source>
        <dbReference type="Proteomes" id="UP000660745"/>
    </source>
</evidence>
<organism evidence="1 2">
    <name type="scientific">Nonomuraea glycinis</name>
    <dbReference type="NCBI Taxonomy" id="2047744"/>
    <lineage>
        <taxon>Bacteria</taxon>
        <taxon>Bacillati</taxon>
        <taxon>Actinomycetota</taxon>
        <taxon>Actinomycetes</taxon>
        <taxon>Streptosporangiales</taxon>
        <taxon>Streptosporangiaceae</taxon>
        <taxon>Nonomuraea</taxon>
    </lineage>
</organism>
<dbReference type="AlphaFoldDB" id="A0A918E5S1"/>
<sequence length="195" mass="21991">MTTQQIILTIALALVVNEILGGTHRLSRCIVRWAARCWEKRSGIDHTADWLEDLEHGPPTIFKLLSALWLALSAIVPPERLTLNLPSVWRMAKPSVFILADVFRAFSRLAVTISFRGWAKQRQLPSELVHPAHQWFVLAVASLLGRDKRDRFAEELMAELAAIPGDRARARFVTSLVLGAPRTVIMLRFAKTPPR</sequence>
<evidence type="ECO:0000313" key="1">
    <source>
        <dbReference type="EMBL" id="GGP09668.1"/>
    </source>
</evidence>
<name>A0A918E5S1_9ACTN</name>
<comment type="caution">
    <text evidence="1">The sequence shown here is derived from an EMBL/GenBank/DDBJ whole genome shotgun (WGS) entry which is preliminary data.</text>
</comment>
<dbReference type="RefSeq" id="WP_189140768.1">
    <property type="nucleotide sequence ID" value="NZ_BMNK01000008.1"/>
</dbReference>
<reference evidence="1" key="2">
    <citation type="submission" date="2020-09" db="EMBL/GenBank/DDBJ databases">
        <authorList>
            <person name="Sun Q."/>
            <person name="Zhou Y."/>
        </authorList>
    </citation>
    <scope>NUCLEOTIDE SEQUENCE</scope>
    <source>
        <strain evidence="1">CGMCC 4.7430</strain>
    </source>
</reference>
<protein>
    <submittedName>
        <fullName evidence="1">Uncharacterized protein</fullName>
    </submittedName>
</protein>
<accession>A0A918E5S1</accession>
<dbReference type="Proteomes" id="UP000660745">
    <property type="component" value="Unassembled WGS sequence"/>
</dbReference>
<keyword evidence="2" id="KW-1185">Reference proteome</keyword>
<gene>
    <name evidence="1" type="ORF">GCM10012278_46050</name>
</gene>
<proteinExistence type="predicted"/>
<reference evidence="1" key="1">
    <citation type="journal article" date="2014" name="Int. J. Syst. Evol. Microbiol.">
        <title>Complete genome sequence of Corynebacterium casei LMG S-19264T (=DSM 44701T), isolated from a smear-ripened cheese.</title>
        <authorList>
            <consortium name="US DOE Joint Genome Institute (JGI-PGF)"/>
            <person name="Walter F."/>
            <person name="Albersmeier A."/>
            <person name="Kalinowski J."/>
            <person name="Ruckert C."/>
        </authorList>
    </citation>
    <scope>NUCLEOTIDE SEQUENCE</scope>
    <source>
        <strain evidence="1">CGMCC 4.7430</strain>
    </source>
</reference>